<dbReference type="SUPFAM" id="SSF56784">
    <property type="entry name" value="HAD-like"/>
    <property type="match status" value="1"/>
</dbReference>
<dbReference type="Proteomes" id="UP000283374">
    <property type="component" value="Unassembled WGS sequence"/>
</dbReference>
<keyword evidence="3" id="KW-0479">Metal-binding</keyword>
<name>A0A413RI46_9CELL</name>
<dbReference type="CDD" id="cd07505">
    <property type="entry name" value="HAD_BPGM-like"/>
    <property type="match status" value="1"/>
</dbReference>
<dbReference type="AlphaFoldDB" id="A0A413RI46"/>
<keyword evidence="4" id="KW-0460">Magnesium</keyword>
<evidence type="ECO:0000313" key="7">
    <source>
        <dbReference type="Proteomes" id="UP000283374"/>
    </source>
</evidence>
<gene>
    <name evidence="6" type="ORF">D1825_15770</name>
</gene>
<dbReference type="PANTHER" id="PTHR46193">
    <property type="entry name" value="6-PHOSPHOGLUCONATE PHOSPHATASE"/>
    <property type="match status" value="1"/>
</dbReference>
<keyword evidence="7" id="KW-1185">Reference proteome</keyword>
<dbReference type="Gene3D" id="1.10.150.240">
    <property type="entry name" value="Putative phosphatase, domain 2"/>
    <property type="match status" value="1"/>
</dbReference>
<evidence type="ECO:0000256" key="4">
    <source>
        <dbReference type="ARBA" id="ARBA00022842"/>
    </source>
</evidence>
<comment type="similarity">
    <text evidence="2">Belongs to the HAD-like hydrolase superfamily. CbbY/CbbZ/Gph/YieH family.</text>
</comment>
<dbReference type="GO" id="GO:0046872">
    <property type="term" value="F:metal ion binding"/>
    <property type="evidence" value="ECO:0007669"/>
    <property type="project" value="UniProtKB-KW"/>
</dbReference>
<dbReference type="RefSeq" id="WP_118768372.1">
    <property type="nucleotide sequence ID" value="NZ_QWKP01000219.1"/>
</dbReference>
<reference evidence="6 7" key="1">
    <citation type="submission" date="2018-08" db="EMBL/GenBank/DDBJ databases">
        <title>Cellulomonas rhizosphaerae sp. nov., a novel actinomycete isolated from soil.</title>
        <authorList>
            <person name="Tian Y."/>
        </authorList>
    </citation>
    <scope>NUCLEOTIDE SEQUENCE [LARGE SCALE GENOMIC DNA]</scope>
    <source>
        <strain evidence="6 7">NEAU-TCZ24</strain>
    </source>
</reference>
<evidence type="ECO:0000256" key="2">
    <source>
        <dbReference type="ARBA" id="ARBA00006171"/>
    </source>
</evidence>
<keyword evidence="5" id="KW-0119">Carbohydrate metabolism</keyword>
<dbReference type="OrthoDB" id="9797743at2"/>
<dbReference type="Pfam" id="PF13419">
    <property type="entry name" value="HAD_2"/>
    <property type="match status" value="1"/>
</dbReference>
<dbReference type="EMBL" id="QWKP01000219">
    <property type="protein sequence ID" value="RHA37882.1"/>
    <property type="molecule type" value="Genomic_DNA"/>
</dbReference>
<dbReference type="InterPro" id="IPR006439">
    <property type="entry name" value="HAD-SF_hydro_IA"/>
</dbReference>
<dbReference type="InterPro" id="IPR023214">
    <property type="entry name" value="HAD_sf"/>
</dbReference>
<evidence type="ECO:0000256" key="1">
    <source>
        <dbReference type="ARBA" id="ARBA00001946"/>
    </source>
</evidence>
<dbReference type="InterPro" id="IPR023198">
    <property type="entry name" value="PGP-like_dom2"/>
</dbReference>
<dbReference type="InterPro" id="IPR051600">
    <property type="entry name" value="Beta-PGM-like"/>
</dbReference>
<proteinExistence type="inferred from homology"/>
<dbReference type="SFLD" id="SFLDS00003">
    <property type="entry name" value="Haloacid_Dehalogenase"/>
    <property type="match status" value="1"/>
</dbReference>
<dbReference type="GO" id="GO:0016787">
    <property type="term" value="F:hydrolase activity"/>
    <property type="evidence" value="ECO:0007669"/>
    <property type="project" value="UniProtKB-KW"/>
</dbReference>
<comment type="caution">
    <text evidence="6">The sequence shown here is derived from an EMBL/GenBank/DDBJ whole genome shotgun (WGS) entry which is preliminary data.</text>
</comment>
<dbReference type="PANTHER" id="PTHR46193:SF18">
    <property type="entry name" value="HEXITOL PHOSPHATASE B"/>
    <property type="match status" value="1"/>
</dbReference>
<evidence type="ECO:0000256" key="5">
    <source>
        <dbReference type="ARBA" id="ARBA00023277"/>
    </source>
</evidence>
<protein>
    <submittedName>
        <fullName evidence="6">HAD family hydrolase</fullName>
    </submittedName>
</protein>
<evidence type="ECO:0000256" key="3">
    <source>
        <dbReference type="ARBA" id="ARBA00022723"/>
    </source>
</evidence>
<sequence>MPPANLELPDAVLWDMDGTLINTEPLWIAGETALVSAHGGMWTHEDGLGLVGNPMAVAAQTLADRGVDLPLDEIVDFLNARVAAGVAASTPWQPGARELLDALVAAGVPMALVTSSYRVLSEPFAAVAGCFDVIVSGDTVTNAKPDPEPYLAAAELLGVPIERCVAVEDSRSGITSALASGARTVGVEVFQPVEPRPGLVRVADLTELSVERLARIAAGADLVSPAR</sequence>
<dbReference type="NCBIfam" id="TIGR01509">
    <property type="entry name" value="HAD-SF-IA-v3"/>
    <property type="match status" value="1"/>
</dbReference>
<accession>A0A413RI46</accession>
<dbReference type="InterPro" id="IPR041492">
    <property type="entry name" value="HAD_2"/>
</dbReference>
<organism evidence="6 7">
    <name type="scientific">Cellulomonas rhizosphaerae</name>
    <dbReference type="NCBI Taxonomy" id="2293719"/>
    <lineage>
        <taxon>Bacteria</taxon>
        <taxon>Bacillati</taxon>
        <taxon>Actinomycetota</taxon>
        <taxon>Actinomycetes</taxon>
        <taxon>Micrococcales</taxon>
        <taxon>Cellulomonadaceae</taxon>
        <taxon>Cellulomonas</taxon>
    </lineage>
</organism>
<dbReference type="SFLD" id="SFLDG01129">
    <property type="entry name" value="C1.5:_HAD__Beta-PGM__Phosphata"/>
    <property type="match status" value="1"/>
</dbReference>
<comment type="cofactor">
    <cofactor evidence="1">
        <name>Mg(2+)</name>
        <dbReference type="ChEBI" id="CHEBI:18420"/>
    </cofactor>
</comment>
<evidence type="ECO:0000313" key="6">
    <source>
        <dbReference type="EMBL" id="RHA37882.1"/>
    </source>
</evidence>
<keyword evidence="6" id="KW-0378">Hydrolase</keyword>
<dbReference type="Gene3D" id="3.40.50.1000">
    <property type="entry name" value="HAD superfamily/HAD-like"/>
    <property type="match status" value="1"/>
</dbReference>
<dbReference type="InterPro" id="IPR036412">
    <property type="entry name" value="HAD-like_sf"/>
</dbReference>